<name>V9W118_9RHOB</name>
<proteinExistence type="predicted"/>
<evidence type="ECO:0000313" key="3">
    <source>
        <dbReference type="Proteomes" id="UP000018780"/>
    </source>
</evidence>
<sequence>MTEASRHSFKLNIVQLALLAVAVFFILLKLTAVSLIPLCTMHDQRPSGVPVIGMDLATDIAGLPTAFRSDTDMAAEQGMPCHDHSTVGNCLILFCSALMLTSAFSVVSKYRLVGPVFANREAVFRILPLLQKVERPPRLA</sequence>
<evidence type="ECO:0000313" key="2">
    <source>
        <dbReference type="EMBL" id="AHD03345.1"/>
    </source>
</evidence>
<keyword evidence="1" id="KW-0472">Membrane</keyword>
<feature type="transmembrane region" description="Helical" evidence="1">
    <location>
        <begin position="86"/>
        <end position="107"/>
    </location>
</feature>
<dbReference type="Proteomes" id="UP000018780">
    <property type="component" value="Plasmid unnamed"/>
</dbReference>
<dbReference type="RefSeq" id="WP_024092641.1">
    <property type="nucleotide sequence ID" value="NC_023146.1"/>
</dbReference>
<dbReference type="AlphaFoldDB" id="V9W118"/>
<geneLocation type="plasmid" evidence="3">
    <name>1</name>
</geneLocation>
<feature type="transmembrane region" description="Helical" evidence="1">
    <location>
        <begin position="12"/>
        <end position="36"/>
    </location>
</feature>
<dbReference type="PATRIC" id="fig|999552.6.peg.4196"/>
<protein>
    <submittedName>
        <fullName evidence="2">Uncharacterized protein</fullName>
    </submittedName>
</protein>
<dbReference type="HOGENOM" id="CLU_1832679_0_0_5"/>
<keyword evidence="3" id="KW-1185">Reference proteome</keyword>
<reference evidence="2 3" key="1">
    <citation type="submission" date="2013-09" db="EMBL/GenBank/DDBJ databases">
        <authorList>
            <consortium name="DOE Joint Genome Institute"/>
            <person name="Klenk H.-P."/>
            <person name="Huntemann M."/>
            <person name="Han J."/>
            <person name="Chen A."/>
            <person name="Kyrpides N."/>
            <person name="Mavromatis K."/>
            <person name="Markowitz V."/>
            <person name="Palaniappan K."/>
            <person name="Ivanova N."/>
            <person name="Schaumberg A."/>
            <person name="Pati A."/>
            <person name="Liolios K."/>
            <person name="Nordberg H.P."/>
            <person name="Cantor M.N."/>
            <person name="Hua S.X."/>
            <person name="Woyke T."/>
        </authorList>
    </citation>
    <scope>NUCLEOTIDE SEQUENCE [LARGE SCALE GENOMIC DNA]</scope>
    <source>
        <strain evidence="2 3">DSM 14336</strain>
        <plasmid evidence="3">1</plasmid>
    </source>
</reference>
<dbReference type="EMBL" id="CP006774">
    <property type="protein sequence ID" value="AHD03345.1"/>
    <property type="molecule type" value="Genomic_DNA"/>
</dbReference>
<evidence type="ECO:0000256" key="1">
    <source>
        <dbReference type="SAM" id="Phobius"/>
    </source>
</evidence>
<keyword evidence="1" id="KW-0812">Transmembrane</keyword>
<gene>
    <name evidence="2" type="ORF">METH_21210</name>
</gene>
<accession>V9W118</accession>
<keyword evidence="1" id="KW-1133">Transmembrane helix</keyword>
<keyword evidence="2" id="KW-0614">Plasmid</keyword>
<organism evidence="2 3">
    <name type="scientific">Leisingera methylohalidivorans DSM 14336</name>
    <dbReference type="NCBI Taxonomy" id="999552"/>
    <lineage>
        <taxon>Bacteria</taxon>
        <taxon>Pseudomonadati</taxon>
        <taxon>Pseudomonadota</taxon>
        <taxon>Alphaproteobacteria</taxon>
        <taxon>Rhodobacterales</taxon>
        <taxon>Roseobacteraceae</taxon>
        <taxon>Leisingera</taxon>
    </lineage>
</organism>
<dbReference type="KEGG" id="lmd:METH_21210"/>